<comment type="caution">
    <text evidence="1">The sequence shown here is derived from an EMBL/GenBank/DDBJ whole genome shotgun (WGS) entry which is preliminary data.</text>
</comment>
<evidence type="ECO:0000313" key="2">
    <source>
        <dbReference type="Proteomes" id="UP001596472"/>
    </source>
</evidence>
<organism evidence="1 2">
    <name type="scientific">Haloferula chungangensis</name>
    <dbReference type="NCBI Taxonomy" id="1048331"/>
    <lineage>
        <taxon>Bacteria</taxon>
        <taxon>Pseudomonadati</taxon>
        <taxon>Verrucomicrobiota</taxon>
        <taxon>Verrucomicrobiia</taxon>
        <taxon>Verrucomicrobiales</taxon>
        <taxon>Verrucomicrobiaceae</taxon>
        <taxon>Haloferula</taxon>
    </lineage>
</organism>
<keyword evidence="2" id="KW-1185">Reference proteome</keyword>
<proteinExistence type="predicted"/>
<accession>A0ABW2LB88</accession>
<evidence type="ECO:0000313" key="1">
    <source>
        <dbReference type="EMBL" id="MFC7339727.1"/>
    </source>
</evidence>
<protein>
    <submittedName>
        <fullName evidence="1">Uncharacterized protein</fullName>
    </submittedName>
</protein>
<gene>
    <name evidence="1" type="ORF">ACFQY0_21260</name>
</gene>
<dbReference type="RefSeq" id="WP_379717069.1">
    <property type="nucleotide sequence ID" value="NZ_JBHTBS010000068.1"/>
</dbReference>
<dbReference type="EMBL" id="JBHTBS010000068">
    <property type="protein sequence ID" value="MFC7339727.1"/>
    <property type="molecule type" value="Genomic_DNA"/>
</dbReference>
<dbReference type="Proteomes" id="UP001596472">
    <property type="component" value="Unassembled WGS sequence"/>
</dbReference>
<sequence>MLVENVLIDNLVVVGEDSGKFANRVNNYSFSYIEKVTPSAFPYRKSFHCEDGSFLQWTDEHNVKPIRFDFNPSKCDIEGAEKVLSTMK</sequence>
<feature type="non-terminal residue" evidence="1">
    <location>
        <position position="88"/>
    </location>
</feature>
<reference evidence="2" key="1">
    <citation type="journal article" date="2019" name="Int. J. Syst. Evol. Microbiol.">
        <title>The Global Catalogue of Microorganisms (GCM) 10K type strain sequencing project: providing services to taxonomists for standard genome sequencing and annotation.</title>
        <authorList>
            <consortium name="The Broad Institute Genomics Platform"/>
            <consortium name="The Broad Institute Genome Sequencing Center for Infectious Disease"/>
            <person name="Wu L."/>
            <person name="Ma J."/>
        </authorList>
    </citation>
    <scope>NUCLEOTIDE SEQUENCE [LARGE SCALE GENOMIC DNA]</scope>
    <source>
        <strain evidence="2">CGMCC 4.1467</strain>
    </source>
</reference>
<name>A0ABW2LB88_9BACT</name>